<feature type="compositionally biased region" description="Low complexity" evidence="1">
    <location>
        <begin position="88"/>
        <end position="98"/>
    </location>
</feature>
<dbReference type="InterPro" id="IPR055730">
    <property type="entry name" value="P11_C"/>
</dbReference>
<accession>A0A6C0HNR0</accession>
<keyword evidence="2" id="KW-0472">Membrane</keyword>
<feature type="compositionally biased region" description="Low complexity" evidence="1">
    <location>
        <begin position="54"/>
        <end position="66"/>
    </location>
</feature>
<evidence type="ECO:0000256" key="1">
    <source>
        <dbReference type="SAM" id="MobiDB-lite"/>
    </source>
</evidence>
<protein>
    <recommendedName>
        <fullName evidence="3">Minor capsid protein P11 C-terminal conserved region domain-containing protein</fullName>
    </recommendedName>
</protein>
<dbReference type="EMBL" id="MN739997">
    <property type="protein sequence ID" value="QHT82302.1"/>
    <property type="molecule type" value="Genomic_DNA"/>
</dbReference>
<feature type="domain" description="Minor capsid protein P11 C-terminal conserved region" evidence="3">
    <location>
        <begin position="106"/>
        <end position="187"/>
    </location>
</feature>
<evidence type="ECO:0000259" key="3">
    <source>
        <dbReference type="Pfam" id="PF23983"/>
    </source>
</evidence>
<evidence type="ECO:0000313" key="4">
    <source>
        <dbReference type="EMBL" id="QHT82302.1"/>
    </source>
</evidence>
<keyword evidence="2" id="KW-1133">Transmembrane helix</keyword>
<dbReference type="Pfam" id="PF23983">
    <property type="entry name" value="P11_C"/>
    <property type="match status" value="1"/>
</dbReference>
<reference evidence="4" key="1">
    <citation type="journal article" date="2020" name="Nature">
        <title>Giant virus diversity and host interactions through global metagenomics.</title>
        <authorList>
            <person name="Schulz F."/>
            <person name="Roux S."/>
            <person name="Paez-Espino D."/>
            <person name="Jungbluth S."/>
            <person name="Walsh D.A."/>
            <person name="Denef V.J."/>
            <person name="McMahon K.D."/>
            <person name="Konstantinidis K.T."/>
            <person name="Eloe-Fadrosh E.A."/>
            <person name="Kyrpides N.C."/>
            <person name="Woyke T."/>
        </authorList>
    </citation>
    <scope>NUCLEOTIDE SEQUENCE</scope>
    <source>
        <strain evidence="4">GVMAG-M-3300023184-161</strain>
    </source>
</reference>
<keyword evidence="2" id="KW-0812">Transmembrane</keyword>
<sequence>MVFMNLKSGSRTLQLLYGLGLVAVIYFVYLYSTKKGNMSDGLANQNKRNAIPVNISNNSNASSIESSGGGDYIGSNQNDLLDSNERVSSQQSSYNSSSCTKGKINDPSELLPKDSNSQWAKLNPSGGVDFNKVNLLKAGYNIGIDTVGSTMRNANLQTRSEPPNPTTVVSPWMNTSIEPNMLHAPLEIGCGPRICSN</sequence>
<feature type="transmembrane region" description="Helical" evidence="2">
    <location>
        <begin position="12"/>
        <end position="31"/>
    </location>
</feature>
<proteinExistence type="predicted"/>
<feature type="region of interest" description="Disordered" evidence="1">
    <location>
        <begin position="52"/>
        <end position="116"/>
    </location>
</feature>
<evidence type="ECO:0000256" key="2">
    <source>
        <dbReference type="SAM" id="Phobius"/>
    </source>
</evidence>
<dbReference type="AlphaFoldDB" id="A0A6C0HNR0"/>
<name>A0A6C0HNR0_9ZZZZ</name>
<organism evidence="4">
    <name type="scientific">viral metagenome</name>
    <dbReference type="NCBI Taxonomy" id="1070528"/>
    <lineage>
        <taxon>unclassified sequences</taxon>
        <taxon>metagenomes</taxon>
        <taxon>organismal metagenomes</taxon>
    </lineage>
</organism>